<evidence type="ECO:0000256" key="13">
    <source>
        <dbReference type="ARBA" id="ARBA00051661"/>
    </source>
</evidence>
<dbReference type="SFLD" id="SFLDG01082">
    <property type="entry name" value="B12-binding_domain_containing"/>
    <property type="match status" value="1"/>
</dbReference>
<comment type="similarity">
    <text evidence="14">Belongs to the methylthiotransferase family. MtaB subfamily.</text>
</comment>
<evidence type="ECO:0000256" key="11">
    <source>
        <dbReference type="ARBA" id="ARBA00023014"/>
    </source>
</evidence>
<dbReference type="Gene3D" id="3.40.50.12160">
    <property type="entry name" value="Methylthiotransferase, N-terminal domain"/>
    <property type="match status" value="1"/>
</dbReference>
<dbReference type="FunFam" id="3.40.50.12160:FF:000004">
    <property type="entry name" value="Threonylcarbamoyladenosine tRNA methylthiotransferase MtaB"/>
    <property type="match status" value="1"/>
</dbReference>
<dbReference type="SFLD" id="SFLDS00029">
    <property type="entry name" value="Radical_SAM"/>
    <property type="match status" value="1"/>
</dbReference>
<dbReference type="InterPro" id="IPR023404">
    <property type="entry name" value="rSAM_horseshoe"/>
</dbReference>
<dbReference type="InterPro" id="IPR058240">
    <property type="entry name" value="rSAM_sf"/>
</dbReference>
<protein>
    <recommendedName>
        <fullName evidence="15">Threonylcarbamoyladenosine tRNA methylthiotransferase MtaB</fullName>
        <ecNumber evidence="3">2.8.4.5</ecNumber>
    </recommendedName>
    <alternativeName>
        <fullName evidence="12">tRNA-t(6)A37 methylthiotransferase</fullName>
    </alternativeName>
</protein>
<keyword evidence="9" id="KW-0479">Metal-binding</keyword>
<dbReference type="PROSITE" id="PS50926">
    <property type="entry name" value="TRAM"/>
    <property type="match status" value="1"/>
</dbReference>
<proteinExistence type="inferred from homology"/>
<dbReference type="Proteomes" id="UP000662904">
    <property type="component" value="Chromosome"/>
</dbReference>
<dbReference type="PROSITE" id="PS01278">
    <property type="entry name" value="MTTASE_RADICAL"/>
    <property type="match status" value="1"/>
</dbReference>
<dbReference type="InterPro" id="IPR006638">
    <property type="entry name" value="Elp3/MiaA/NifB-like_rSAM"/>
</dbReference>
<keyword evidence="4" id="KW-0004">4Fe-4S</keyword>
<evidence type="ECO:0000313" key="19">
    <source>
        <dbReference type="EMBL" id="QSQ10222.1"/>
    </source>
</evidence>
<comment type="cofactor">
    <cofactor evidence="1">
        <name>[4Fe-4S] cluster</name>
        <dbReference type="ChEBI" id="CHEBI:49883"/>
    </cofactor>
</comment>
<comment type="function">
    <text evidence="2">Catalyzes the methylthiolation of N6-threonylcarbamoyladenosine (t(6)A), leading to the formation of 2-methylthio-N6-threonylcarbamoyladenosine (ms(2)t(6)A) at position 37 in tRNAs that read codons beginning with adenine.</text>
</comment>
<dbReference type="InterPro" id="IPR020612">
    <property type="entry name" value="Methylthiotransferase_CS"/>
</dbReference>
<keyword evidence="5" id="KW-0963">Cytoplasm</keyword>
<dbReference type="EMBL" id="CP059066">
    <property type="protein sequence ID" value="QSQ10222.1"/>
    <property type="molecule type" value="Genomic_DNA"/>
</dbReference>
<dbReference type="KEGG" id="kme:H0A61_02622"/>
<evidence type="ECO:0000313" key="20">
    <source>
        <dbReference type="Proteomes" id="UP000662904"/>
    </source>
</evidence>
<evidence type="ECO:0000256" key="3">
    <source>
        <dbReference type="ARBA" id="ARBA00013273"/>
    </source>
</evidence>
<evidence type="ECO:0000256" key="15">
    <source>
        <dbReference type="ARBA" id="ARBA00069898"/>
    </source>
</evidence>
<keyword evidence="11" id="KW-0411">Iron-sulfur</keyword>
<dbReference type="InterPro" id="IPR038135">
    <property type="entry name" value="Methylthiotransferase_N_sf"/>
</dbReference>
<dbReference type="PROSITE" id="PS51449">
    <property type="entry name" value="MTTASE_N"/>
    <property type="match status" value="1"/>
</dbReference>
<dbReference type="Pfam" id="PF00919">
    <property type="entry name" value="UPF0004"/>
    <property type="match status" value="1"/>
</dbReference>
<dbReference type="PROSITE" id="PS51918">
    <property type="entry name" value="RADICAL_SAM"/>
    <property type="match status" value="1"/>
</dbReference>
<evidence type="ECO:0000259" key="18">
    <source>
        <dbReference type="PROSITE" id="PS51918"/>
    </source>
</evidence>
<dbReference type="FunFam" id="3.80.30.20:FF:000001">
    <property type="entry name" value="tRNA-2-methylthio-N(6)-dimethylallyladenosine synthase 2"/>
    <property type="match status" value="1"/>
</dbReference>
<keyword evidence="6 19" id="KW-0808">Transferase</keyword>
<feature type="domain" description="TRAM" evidence="16">
    <location>
        <begin position="373"/>
        <end position="435"/>
    </location>
</feature>
<dbReference type="PANTHER" id="PTHR11918">
    <property type="entry name" value="RADICAL SAM PROTEINS"/>
    <property type="match status" value="1"/>
</dbReference>
<organism evidence="19 20">
    <name type="scientific">Koleobacter methoxysyntrophicus</name>
    <dbReference type="NCBI Taxonomy" id="2751313"/>
    <lineage>
        <taxon>Bacteria</taxon>
        <taxon>Bacillati</taxon>
        <taxon>Bacillota</taxon>
        <taxon>Clostridia</taxon>
        <taxon>Koleobacterales</taxon>
        <taxon>Koleobacteraceae</taxon>
        <taxon>Koleobacter</taxon>
    </lineage>
</organism>
<dbReference type="InterPro" id="IPR005839">
    <property type="entry name" value="Methylthiotransferase"/>
</dbReference>
<dbReference type="GO" id="GO:0051539">
    <property type="term" value="F:4 iron, 4 sulfur cluster binding"/>
    <property type="evidence" value="ECO:0007669"/>
    <property type="project" value="UniProtKB-KW"/>
</dbReference>
<dbReference type="PANTHER" id="PTHR11918:SF45">
    <property type="entry name" value="THREONYLCARBAMOYLADENOSINE TRNA METHYLTHIOTRANSFERASE"/>
    <property type="match status" value="1"/>
</dbReference>
<gene>
    <name evidence="19" type="primary">mtaB</name>
    <name evidence="19" type="ORF">H0A61_02622</name>
</gene>
<evidence type="ECO:0000256" key="5">
    <source>
        <dbReference type="ARBA" id="ARBA00022490"/>
    </source>
</evidence>
<evidence type="ECO:0000256" key="4">
    <source>
        <dbReference type="ARBA" id="ARBA00022485"/>
    </source>
</evidence>
<evidence type="ECO:0000256" key="7">
    <source>
        <dbReference type="ARBA" id="ARBA00022691"/>
    </source>
</evidence>
<evidence type="ECO:0000256" key="2">
    <source>
        <dbReference type="ARBA" id="ARBA00002399"/>
    </source>
</evidence>
<evidence type="ECO:0000256" key="12">
    <source>
        <dbReference type="ARBA" id="ARBA00031213"/>
    </source>
</evidence>
<dbReference type="NCBIfam" id="TIGR00089">
    <property type="entry name" value="MiaB/RimO family radical SAM methylthiotransferase"/>
    <property type="match status" value="1"/>
</dbReference>
<keyword evidence="10" id="KW-0408">Iron</keyword>
<evidence type="ECO:0000256" key="9">
    <source>
        <dbReference type="ARBA" id="ARBA00022723"/>
    </source>
</evidence>
<keyword evidence="7" id="KW-0949">S-adenosyl-L-methionine</keyword>
<reference evidence="19" key="1">
    <citation type="submission" date="2020-07" db="EMBL/GenBank/DDBJ databases">
        <title>Koleobacter methoxysyntrophicus gen. nov., sp. nov., a novel anaerobic bacterium isolated from deep subsurface oil field and proposal of Koleobacterales ord. nov. in the phylum Firmicutes.</title>
        <authorList>
            <person name="Sakamoto S."/>
            <person name="Tamaki H."/>
        </authorList>
    </citation>
    <scope>NUCLEOTIDE SEQUENCE</scope>
    <source>
        <strain evidence="19">NRmbB1</strain>
    </source>
</reference>
<dbReference type="InterPro" id="IPR013848">
    <property type="entry name" value="Methylthiotransferase_N"/>
</dbReference>
<evidence type="ECO:0000256" key="6">
    <source>
        <dbReference type="ARBA" id="ARBA00022679"/>
    </source>
</evidence>
<dbReference type="Gene3D" id="3.80.30.20">
    <property type="entry name" value="tm_1862 like domain"/>
    <property type="match status" value="1"/>
</dbReference>
<dbReference type="InterPro" id="IPR034557">
    <property type="entry name" value="ThrcA_tRNA_MEthiotransferase"/>
</dbReference>
<evidence type="ECO:0000256" key="10">
    <source>
        <dbReference type="ARBA" id="ARBA00023004"/>
    </source>
</evidence>
<dbReference type="Pfam" id="PF01938">
    <property type="entry name" value="TRAM"/>
    <property type="match status" value="1"/>
</dbReference>
<dbReference type="NCBIfam" id="TIGR01579">
    <property type="entry name" value="MiaB-like-C"/>
    <property type="match status" value="1"/>
</dbReference>
<evidence type="ECO:0000259" key="17">
    <source>
        <dbReference type="PROSITE" id="PS51449"/>
    </source>
</evidence>
<evidence type="ECO:0000259" key="16">
    <source>
        <dbReference type="PROSITE" id="PS50926"/>
    </source>
</evidence>
<dbReference type="Pfam" id="PF04055">
    <property type="entry name" value="Radical_SAM"/>
    <property type="match status" value="1"/>
</dbReference>
<dbReference type="SFLD" id="SFLDF00295">
    <property type="entry name" value="threonylcarbamoyladenosine_tRN"/>
    <property type="match status" value="1"/>
</dbReference>
<dbReference type="EC" id="2.8.4.5" evidence="3"/>
<accession>A0A8A0RQP7</accession>
<dbReference type="SMART" id="SM00729">
    <property type="entry name" value="Elp3"/>
    <property type="match status" value="1"/>
</dbReference>
<feature type="domain" description="Radical SAM core" evidence="18">
    <location>
        <begin position="139"/>
        <end position="370"/>
    </location>
</feature>
<dbReference type="RefSeq" id="WP_206707532.1">
    <property type="nucleotide sequence ID" value="NZ_CP059066.1"/>
</dbReference>
<dbReference type="InterPro" id="IPR007197">
    <property type="entry name" value="rSAM"/>
</dbReference>
<evidence type="ECO:0000256" key="1">
    <source>
        <dbReference type="ARBA" id="ARBA00001966"/>
    </source>
</evidence>
<keyword evidence="20" id="KW-1185">Reference proteome</keyword>
<dbReference type="SUPFAM" id="SSF102114">
    <property type="entry name" value="Radical SAM enzymes"/>
    <property type="match status" value="1"/>
</dbReference>
<sequence>MPKVAFYTLGCKVNQYETDAMMGLFKSKGYEIVDFEDTADVYIINTCTVTGEGARKSRQIIRRAVKKNPEAVIAVVGCYAQISPEKVIDIPGVDVIVGTNNKSRIVELVEQSRKSSLPLIHVNDIKKETEFEEISPYLYRGRTRAFLKIQEGCNQFCSYCIIPYARGPIRSRDPERILEEAYKLAEQGFKEIVLTGINLGAYGKDLDEHSINLEDIIKIICPIQGIERIRLSSIEPTEITENLIEAIKKYYKVCNHLHIPLQSGSLDILEKMNRPYTPDEYKRIINRVREEIPDVSITTDIMVGFPGETHYHFEETLRFVKEITFSRIHVFKYSRRPGTPAASFSNQVPAKEKELRSQTLMKLAHLQEIDYYKAFIGRNLKVLVEQEFKGVNGFLEGYTDNYIPVCLKGDLSLQGEIVAVKLLEIKDKYVLGERM</sequence>
<keyword evidence="8" id="KW-0819">tRNA processing</keyword>
<name>A0A8A0RQP7_9FIRM</name>
<dbReference type="InterPro" id="IPR002792">
    <property type="entry name" value="TRAM_dom"/>
</dbReference>
<dbReference type="InterPro" id="IPR006467">
    <property type="entry name" value="MiaB-like_bact"/>
</dbReference>
<feature type="domain" description="MTTase N-terminal" evidence="17">
    <location>
        <begin position="2"/>
        <end position="114"/>
    </location>
</feature>
<dbReference type="AlphaFoldDB" id="A0A8A0RQP7"/>
<dbReference type="CDD" id="cd01335">
    <property type="entry name" value="Radical_SAM"/>
    <property type="match status" value="1"/>
</dbReference>
<dbReference type="GO" id="GO:0035598">
    <property type="term" value="F:tRNA (N(6)-L-threonylcarbamoyladenosine(37)-C(2))-methylthiotransferase activity"/>
    <property type="evidence" value="ECO:0007669"/>
    <property type="project" value="UniProtKB-EC"/>
</dbReference>
<dbReference type="GO" id="GO:0046872">
    <property type="term" value="F:metal ion binding"/>
    <property type="evidence" value="ECO:0007669"/>
    <property type="project" value="UniProtKB-KW"/>
</dbReference>
<evidence type="ECO:0000256" key="8">
    <source>
        <dbReference type="ARBA" id="ARBA00022694"/>
    </source>
</evidence>
<dbReference type="SFLD" id="SFLDG01061">
    <property type="entry name" value="methylthiotransferase"/>
    <property type="match status" value="1"/>
</dbReference>
<evidence type="ECO:0000256" key="14">
    <source>
        <dbReference type="ARBA" id="ARBA00061574"/>
    </source>
</evidence>
<comment type="catalytic activity">
    <reaction evidence="13">
        <text>N(6)-L-threonylcarbamoyladenosine(37) in tRNA + (sulfur carrier)-SH + AH2 + 2 S-adenosyl-L-methionine = 2-methylsulfanyl-N(6)-L-threonylcarbamoyladenosine(37) in tRNA + (sulfur carrier)-H + 5'-deoxyadenosine + L-methionine + A + S-adenosyl-L-homocysteine + 2 H(+)</text>
        <dbReference type="Rhea" id="RHEA:37075"/>
        <dbReference type="Rhea" id="RHEA-COMP:10163"/>
        <dbReference type="Rhea" id="RHEA-COMP:11092"/>
        <dbReference type="Rhea" id="RHEA-COMP:14737"/>
        <dbReference type="Rhea" id="RHEA-COMP:14739"/>
        <dbReference type="ChEBI" id="CHEBI:13193"/>
        <dbReference type="ChEBI" id="CHEBI:15378"/>
        <dbReference type="ChEBI" id="CHEBI:17319"/>
        <dbReference type="ChEBI" id="CHEBI:17499"/>
        <dbReference type="ChEBI" id="CHEBI:29917"/>
        <dbReference type="ChEBI" id="CHEBI:57844"/>
        <dbReference type="ChEBI" id="CHEBI:57856"/>
        <dbReference type="ChEBI" id="CHEBI:59789"/>
        <dbReference type="ChEBI" id="CHEBI:64428"/>
        <dbReference type="ChEBI" id="CHEBI:74418"/>
        <dbReference type="ChEBI" id="CHEBI:74420"/>
        <dbReference type="EC" id="2.8.4.5"/>
    </reaction>
</comment>
<dbReference type="NCBIfam" id="TIGR01574">
    <property type="entry name" value="miaB-methiolase"/>
    <property type="match status" value="1"/>
</dbReference>